<dbReference type="GO" id="GO:0046961">
    <property type="term" value="F:proton-transporting ATPase activity, rotational mechanism"/>
    <property type="evidence" value="ECO:0007669"/>
    <property type="project" value="TreeGrafter"/>
</dbReference>
<evidence type="ECO:0000256" key="10">
    <source>
        <dbReference type="ARBA" id="ARBA00023310"/>
    </source>
</evidence>
<dbReference type="STRING" id="1123303.GCA_000372425_00185"/>
<name>A0A2X3VQF9_9STRE</name>
<comment type="subunit">
    <text evidence="13">F-type ATPases have 2 components, F(1) - the catalytic core - and F(0) - the membrane proton channel. F(1) has five subunits: alpha(3), beta(3), gamma(1), delta(1), epsilon(1). F(0) has three main subunits: a(1), b(2) and c(10-14). The alpha and beta chains form an alternating ring which encloses part of the gamma chain. F(1) is attached to F(0) by a central stalk formed by the gamma and epsilon chains, while a peripheral stalk is formed by the delta and b chains.</text>
</comment>
<reference evidence="16 17" key="1">
    <citation type="submission" date="2018-06" db="EMBL/GenBank/DDBJ databases">
        <authorList>
            <consortium name="Pathogen Informatics"/>
            <person name="Doyle S."/>
        </authorList>
    </citation>
    <scope>NUCLEOTIDE SEQUENCE [LARGE SCALE GENOMIC DNA]</scope>
    <source>
        <strain evidence="16 17">NCTC12278</strain>
    </source>
</reference>
<evidence type="ECO:0000256" key="2">
    <source>
        <dbReference type="ARBA" id="ARBA00022448"/>
    </source>
</evidence>
<sequence>MSTLINSTSLGNLIIVTGSFVLLLVLIKKFAWTQLTDVFKAREEKIANDLDKAESSRKNAEDLESRRQIELSHAKGEANQIIETAKETGKTNGEKLVAEAKEEAGRLKEKAQQDIEISKTEAFTAVKSDVADLSLHLAEKLISKNLDQEAHSQLIDSYLDKLGEAK</sequence>
<evidence type="ECO:0000313" key="16">
    <source>
        <dbReference type="EMBL" id="SQF39955.1"/>
    </source>
</evidence>
<dbReference type="EMBL" id="LS483343">
    <property type="protein sequence ID" value="SQF39955.1"/>
    <property type="molecule type" value="Genomic_DNA"/>
</dbReference>
<dbReference type="PANTHER" id="PTHR33445:SF1">
    <property type="entry name" value="ATP SYNTHASE SUBUNIT B"/>
    <property type="match status" value="1"/>
</dbReference>
<dbReference type="InterPro" id="IPR028987">
    <property type="entry name" value="ATP_synth_B-like_membr_sf"/>
</dbReference>
<dbReference type="GO" id="GO:0046933">
    <property type="term" value="F:proton-transporting ATP synthase activity, rotational mechanism"/>
    <property type="evidence" value="ECO:0007669"/>
    <property type="project" value="UniProtKB-UniRule"/>
</dbReference>
<keyword evidence="8 13" id="KW-0406">Ion transport</keyword>
<keyword evidence="7 13" id="KW-1133">Transmembrane helix</keyword>
<evidence type="ECO:0000256" key="11">
    <source>
        <dbReference type="ARBA" id="ARBA00025198"/>
    </source>
</evidence>
<dbReference type="PANTHER" id="PTHR33445">
    <property type="entry name" value="ATP SYNTHASE SUBUNIT B', CHLOROPLASTIC"/>
    <property type="match status" value="1"/>
</dbReference>
<keyword evidence="6 13" id="KW-0375">Hydrogen ion transport</keyword>
<keyword evidence="4 13" id="KW-0138">CF(0)</keyword>
<proteinExistence type="inferred from homology"/>
<organism evidence="16 17">
    <name type="scientific">Streptococcus ferus</name>
    <dbReference type="NCBI Taxonomy" id="1345"/>
    <lineage>
        <taxon>Bacteria</taxon>
        <taxon>Bacillati</taxon>
        <taxon>Bacillota</taxon>
        <taxon>Bacilli</taxon>
        <taxon>Lactobacillales</taxon>
        <taxon>Streptococcaceae</taxon>
        <taxon>Streptococcus</taxon>
    </lineage>
</organism>
<evidence type="ECO:0000256" key="7">
    <source>
        <dbReference type="ARBA" id="ARBA00022989"/>
    </source>
</evidence>
<keyword evidence="5 13" id="KW-0812">Transmembrane</keyword>
<comment type="similarity">
    <text evidence="1 13 14">Belongs to the ATPase B chain family.</text>
</comment>
<protein>
    <recommendedName>
        <fullName evidence="13">ATP synthase subunit b</fullName>
    </recommendedName>
    <alternativeName>
        <fullName evidence="13">ATP synthase F(0) sector subunit b</fullName>
    </alternativeName>
    <alternativeName>
        <fullName evidence="13">ATPase subunit I</fullName>
    </alternativeName>
    <alternativeName>
        <fullName evidence="13">F-type ATPase subunit b</fullName>
        <shortName evidence="13">F-ATPase subunit b</shortName>
    </alternativeName>
</protein>
<comment type="function">
    <text evidence="11 13">F(1)F(0) ATP synthase produces ATP from ADP in the presence of a proton or sodium gradient. F-type ATPases consist of two structural domains, F(1) containing the extramembraneous catalytic core and F(0) containing the membrane proton channel, linked together by a central stalk and a peripheral stalk. During catalysis, ATP synthesis in the catalytic domain of F(1) is coupled via a rotary mechanism of the central stalk subunits to proton translocation.</text>
</comment>
<dbReference type="NCBIfam" id="TIGR01144">
    <property type="entry name" value="ATP_synt_b"/>
    <property type="match status" value="1"/>
</dbReference>
<evidence type="ECO:0000256" key="1">
    <source>
        <dbReference type="ARBA" id="ARBA00005513"/>
    </source>
</evidence>
<feature type="coiled-coil region" evidence="15">
    <location>
        <begin position="90"/>
        <end position="121"/>
    </location>
</feature>
<keyword evidence="2 13" id="KW-0813">Transport</keyword>
<evidence type="ECO:0000256" key="14">
    <source>
        <dbReference type="RuleBase" id="RU003848"/>
    </source>
</evidence>
<keyword evidence="3 13" id="KW-1003">Cell membrane</keyword>
<dbReference type="GO" id="GO:0012505">
    <property type="term" value="C:endomembrane system"/>
    <property type="evidence" value="ECO:0007669"/>
    <property type="project" value="UniProtKB-SubCell"/>
</dbReference>
<accession>A0A2X3VQF9</accession>
<dbReference type="CDD" id="cd06503">
    <property type="entry name" value="ATP-synt_Fo_b"/>
    <property type="match status" value="1"/>
</dbReference>
<dbReference type="OrthoDB" id="282095at2"/>
<evidence type="ECO:0000256" key="12">
    <source>
        <dbReference type="ARBA" id="ARBA00037847"/>
    </source>
</evidence>
<evidence type="ECO:0000256" key="5">
    <source>
        <dbReference type="ARBA" id="ARBA00022692"/>
    </source>
</evidence>
<evidence type="ECO:0000313" key="17">
    <source>
        <dbReference type="Proteomes" id="UP000249495"/>
    </source>
</evidence>
<dbReference type="GO" id="GO:0016787">
    <property type="term" value="F:hydrolase activity"/>
    <property type="evidence" value="ECO:0007669"/>
    <property type="project" value="UniProtKB-KW"/>
</dbReference>
<comment type="subcellular location">
    <subcellularLocation>
        <location evidence="13">Cell membrane</location>
        <topology evidence="13">Single-pass membrane protein</topology>
    </subcellularLocation>
    <subcellularLocation>
        <location evidence="12">Endomembrane system</location>
        <topology evidence="12">Single-pass membrane protein</topology>
    </subcellularLocation>
</comment>
<dbReference type="GO" id="GO:0045259">
    <property type="term" value="C:proton-transporting ATP synthase complex"/>
    <property type="evidence" value="ECO:0007669"/>
    <property type="project" value="UniProtKB-KW"/>
</dbReference>
<dbReference type="Gene3D" id="6.10.250.1580">
    <property type="match status" value="1"/>
</dbReference>
<evidence type="ECO:0000256" key="6">
    <source>
        <dbReference type="ARBA" id="ARBA00022781"/>
    </source>
</evidence>
<dbReference type="Pfam" id="PF00430">
    <property type="entry name" value="ATP-synt_B"/>
    <property type="match status" value="1"/>
</dbReference>
<dbReference type="KEGG" id="sfer:NCTC12278_00652"/>
<dbReference type="HAMAP" id="MF_01398">
    <property type="entry name" value="ATP_synth_b_bprime"/>
    <property type="match status" value="1"/>
</dbReference>
<dbReference type="SUPFAM" id="SSF81573">
    <property type="entry name" value="F1F0 ATP synthase subunit B, membrane domain"/>
    <property type="match status" value="1"/>
</dbReference>
<dbReference type="InterPro" id="IPR002146">
    <property type="entry name" value="ATP_synth_b/b'su_bac/chlpt"/>
</dbReference>
<evidence type="ECO:0000256" key="4">
    <source>
        <dbReference type="ARBA" id="ARBA00022547"/>
    </source>
</evidence>
<keyword evidence="9 13" id="KW-0472">Membrane</keyword>
<keyword evidence="17" id="KW-1185">Reference proteome</keyword>
<evidence type="ECO:0000256" key="13">
    <source>
        <dbReference type="HAMAP-Rule" id="MF_01398"/>
    </source>
</evidence>
<comment type="function">
    <text evidence="13">Component of the F(0) channel, it forms part of the peripheral stalk, linking F(1) to F(0).</text>
</comment>
<dbReference type="InterPro" id="IPR050059">
    <property type="entry name" value="ATP_synthase_B_chain"/>
</dbReference>
<evidence type="ECO:0000256" key="3">
    <source>
        <dbReference type="ARBA" id="ARBA00022475"/>
    </source>
</evidence>
<keyword evidence="16" id="KW-0378">Hydrolase</keyword>
<evidence type="ECO:0000256" key="8">
    <source>
        <dbReference type="ARBA" id="ARBA00023065"/>
    </source>
</evidence>
<dbReference type="GO" id="GO:0005886">
    <property type="term" value="C:plasma membrane"/>
    <property type="evidence" value="ECO:0007669"/>
    <property type="project" value="UniProtKB-SubCell"/>
</dbReference>
<feature type="transmembrane region" description="Helical" evidence="13">
    <location>
        <begin position="12"/>
        <end position="32"/>
    </location>
</feature>
<dbReference type="RefSeq" id="WP_018029514.1">
    <property type="nucleotide sequence ID" value="NZ_JBGXUQ010000050.1"/>
</dbReference>
<keyword evidence="10 13" id="KW-0066">ATP synthesis</keyword>
<dbReference type="AlphaFoldDB" id="A0A2X3VQF9"/>
<gene>
    <name evidence="13 16" type="primary">atpF</name>
    <name evidence="16" type="ORF">NCTC12278_00652</name>
</gene>
<dbReference type="Proteomes" id="UP000249495">
    <property type="component" value="Chromosome 1"/>
</dbReference>
<evidence type="ECO:0000256" key="15">
    <source>
        <dbReference type="SAM" id="Coils"/>
    </source>
</evidence>
<dbReference type="InterPro" id="IPR005864">
    <property type="entry name" value="ATP_synth_F0_bsu_bac"/>
</dbReference>
<evidence type="ECO:0000256" key="9">
    <source>
        <dbReference type="ARBA" id="ARBA00023136"/>
    </source>
</evidence>
<keyword evidence="15" id="KW-0175">Coiled coil</keyword>